<dbReference type="Pfam" id="PF00560">
    <property type="entry name" value="LRR_1"/>
    <property type="match status" value="2"/>
</dbReference>
<dbReference type="InterPro" id="IPR001611">
    <property type="entry name" value="Leu-rich_rpt"/>
</dbReference>
<dbReference type="SUPFAM" id="SSF52058">
    <property type="entry name" value="L domain-like"/>
    <property type="match status" value="1"/>
</dbReference>
<keyword evidence="8" id="KW-1133">Transmembrane helix</keyword>
<dbReference type="OrthoDB" id="676979at2759"/>
<evidence type="ECO:0000256" key="13">
    <source>
        <dbReference type="SAM" id="MobiDB-lite"/>
    </source>
</evidence>
<proteinExistence type="predicted"/>
<comment type="caution">
    <text evidence="16">The sequence shown here is derived from an EMBL/GenBank/DDBJ whole genome shotgun (WGS) entry which is preliminary data.</text>
</comment>
<evidence type="ECO:0000256" key="10">
    <source>
        <dbReference type="ARBA" id="ARBA00023278"/>
    </source>
</evidence>
<dbReference type="STRING" id="22663.A0A218W1E1"/>
<sequence>MKKSCPLLLLLLLHIIFSPSLTAAVAGGFGVGIGIGGGGGGGVWIGGGINTPAAPPSSYKLDVAYKALQAWKSSITGDPHGLLRSWVGPNVCSYKGVFCSSAPEEEEEEEEQVGSSSSSSTSSRVSFVSGIDLNRANLEGTLVRDLAALTDLTLLHLNSNRFSGTIPITFRALASLQELDLSNNLLSGPFPSVILSMPSLVYLDLRFNDFSGPIPEDLFERPRLDAILLNNNRFQGEIPESMARSQASVVNLAYNELSGSIPAGLGFMGSKVREILFLNNRLTGCIPEGVGLFSEVEVFDVSYNSLTGQLPDTISCLDQIEVLNLAHNQLTGVLPNMICSLKSLLNLTVAYNFFSGFSQECSKLFDRNVGFDFSANCIPDRQLQRPPPECSAGSGTELSCTRIPAVQPLVCGAMAILGGTIGDLTSTSTPPSSPPP</sequence>
<evidence type="ECO:0000256" key="7">
    <source>
        <dbReference type="ARBA" id="ARBA00022737"/>
    </source>
</evidence>
<evidence type="ECO:0000256" key="6">
    <source>
        <dbReference type="ARBA" id="ARBA00022729"/>
    </source>
</evidence>
<dbReference type="EMBL" id="PGOL01004557">
    <property type="protein sequence ID" value="PKI37071.1"/>
    <property type="molecule type" value="Genomic_DNA"/>
</dbReference>
<feature type="compositionally biased region" description="Low complexity" evidence="13">
    <location>
        <begin position="113"/>
        <end position="123"/>
    </location>
</feature>
<keyword evidence="7" id="KW-0677">Repeat</keyword>
<feature type="region of interest" description="Disordered" evidence="13">
    <location>
        <begin position="103"/>
        <end position="123"/>
    </location>
</feature>
<keyword evidence="6 14" id="KW-0732">Signal</keyword>
<reference evidence="17 19" key="3">
    <citation type="submission" date="2017-11" db="EMBL/GenBank/DDBJ databases">
        <title>De-novo sequencing of pomegranate (Punica granatum L.) genome.</title>
        <authorList>
            <person name="Akparov Z."/>
            <person name="Amiraslanov A."/>
            <person name="Hajiyeva S."/>
            <person name="Abbasov M."/>
            <person name="Kaur K."/>
            <person name="Hamwieh A."/>
            <person name="Solovyev V."/>
            <person name="Salamov A."/>
            <person name="Braich B."/>
            <person name="Kosarev P."/>
            <person name="Mahmoud A."/>
            <person name="Hajiyev E."/>
            <person name="Babayeva S."/>
            <person name="Izzatullayeva V."/>
            <person name="Mammadov A."/>
            <person name="Mammadov A."/>
            <person name="Sharifova S."/>
            <person name="Ojaghi J."/>
            <person name="Eynullazada K."/>
            <person name="Bayramov B."/>
            <person name="Abdulazimova A."/>
            <person name="Shahmuradov I."/>
        </authorList>
    </citation>
    <scope>NUCLEOTIDE SEQUENCE [LARGE SCALE GENOMIC DNA]</scope>
    <source>
        <strain evidence="17">AG2017</strain>
        <strain evidence="19">cv. AG2017</strain>
        <tissue evidence="17">Leaf</tissue>
    </source>
</reference>
<keyword evidence="19" id="KW-1185">Reference proteome</keyword>
<dbReference type="Pfam" id="PF13855">
    <property type="entry name" value="LRR_8"/>
    <property type="match status" value="1"/>
</dbReference>
<dbReference type="InterPro" id="IPR032675">
    <property type="entry name" value="LRR_dom_sf"/>
</dbReference>
<reference evidence="16" key="2">
    <citation type="submission" date="2017-06" db="EMBL/GenBank/DDBJ databases">
        <title>The pomegranate genome and the genomics of punicalagin biosynthesis.</title>
        <authorList>
            <person name="Xu C."/>
        </authorList>
    </citation>
    <scope>NUCLEOTIDE SEQUENCE [LARGE SCALE GENOMIC DNA]</scope>
    <source>
        <tissue evidence="16">Fresh leaf</tissue>
    </source>
</reference>
<evidence type="ECO:0000256" key="3">
    <source>
        <dbReference type="ARBA" id="ARBA00022525"/>
    </source>
</evidence>
<organism evidence="16 18">
    <name type="scientific">Punica granatum</name>
    <name type="common">Pomegranate</name>
    <dbReference type="NCBI Taxonomy" id="22663"/>
    <lineage>
        <taxon>Eukaryota</taxon>
        <taxon>Viridiplantae</taxon>
        <taxon>Streptophyta</taxon>
        <taxon>Embryophyta</taxon>
        <taxon>Tracheophyta</taxon>
        <taxon>Spermatophyta</taxon>
        <taxon>Magnoliopsida</taxon>
        <taxon>eudicotyledons</taxon>
        <taxon>Gunneridae</taxon>
        <taxon>Pentapetalae</taxon>
        <taxon>rosids</taxon>
        <taxon>malvids</taxon>
        <taxon>Myrtales</taxon>
        <taxon>Lythraceae</taxon>
        <taxon>Punica</taxon>
    </lineage>
</organism>
<dbReference type="InterPro" id="IPR013210">
    <property type="entry name" value="LRR_N_plant-typ"/>
</dbReference>
<dbReference type="InterPro" id="IPR003591">
    <property type="entry name" value="Leu-rich_rpt_typical-subtyp"/>
</dbReference>
<evidence type="ECO:0000256" key="11">
    <source>
        <dbReference type="ARBA" id="ARBA00023316"/>
    </source>
</evidence>
<dbReference type="Gene3D" id="3.80.10.10">
    <property type="entry name" value="Ribonuclease Inhibitor"/>
    <property type="match status" value="2"/>
</dbReference>
<evidence type="ECO:0000313" key="16">
    <source>
        <dbReference type="EMBL" id="OWM66091.1"/>
    </source>
</evidence>
<evidence type="ECO:0000313" key="18">
    <source>
        <dbReference type="Proteomes" id="UP000197138"/>
    </source>
</evidence>
<evidence type="ECO:0000256" key="14">
    <source>
        <dbReference type="SAM" id="SignalP"/>
    </source>
</evidence>
<keyword evidence="10" id="KW-0379">Hydroxylation</keyword>
<keyword evidence="2" id="KW-0134">Cell wall</keyword>
<feature type="domain" description="Leucine-rich repeat-containing N-terminal plant-type" evidence="15">
    <location>
        <begin position="66"/>
        <end position="100"/>
    </location>
</feature>
<evidence type="ECO:0000256" key="5">
    <source>
        <dbReference type="ARBA" id="ARBA00022692"/>
    </source>
</evidence>
<dbReference type="Proteomes" id="UP000233551">
    <property type="component" value="Unassembled WGS sequence"/>
</dbReference>
<evidence type="ECO:0000256" key="8">
    <source>
        <dbReference type="ARBA" id="ARBA00022989"/>
    </source>
</evidence>
<evidence type="ECO:0000259" key="15">
    <source>
        <dbReference type="Pfam" id="PF08263"/>
    </source>
</evidence>
<evidence type="ECO:0000256" key="4">
    <source>
        <dbReference type="ARBA" id="ARBA00022614"/>
    </source>
</evidence>
<reference evidence="18" key="1">
    <citation type="journal article" date="2017" name="Plant J.">
        <title>The pomegranate (Punica granatum L.) genome and the genomics of punicalagin biosynthesis.</title>
        <authorList>
            <person name="Qin G."/>
            <person name="Xu C."/>
            <person name="Ming R."/>
            <person name="Tang H."/>
            <person name="Guyot R."/>
            <person name="Kramer E.M."/>
            <person name="Hu Y."/>
            <person name="Yi X."/>
            <person name="Qi Y."/>
            <person name="Xu X."/>
            <person name="Gao Z."/>
            <person name="Pan H."/>
            <person name="Jian J."/>
            <person name="Tian Y."/>
            <person name="Yue Z."/>
            <person name="Xu Y."/>
        </authorList>
    </citation>
    <scope>NUCLEOTIDE SEQUENCE [LARGE SCALE GENOMIC DNA]</scope>
    <source>
        <strain evidence="18">cv. Dabenzi</strain>
    </source>
</reference>
<evidence type="ECO:0000313" key="17">
    <source>
        <dbReference type="EMBL" id="PKI37071.1"/>
    </source>
</evidence>
<dbReference type="SMART" id="SM00369">
    <property type="entry name" value="LRR_TYP"/>
    <property type="match status" value="4"/>
</dbReference>
<dbReference type="Proteomes" id="UP000197138">
    <property type="component" value="Unassembled WGS sequence"/>
</dbReference>
<gene>
    <name evidence="16" type="ORF">CDL15_Pgr015518</name>
    <name evidence="17" type="ORF">CRG98_042535</name>
</gene>
<feature type="signal peptide" evidence="14">
    <location>
        <begin position="1"/>
        <end position="22"/>
    </location>
</feature>
<dbReference type="GeneID" id="116198650"/>
<dbReference type="EMBL" id="MTKT01005556">
    <property type="protein sequence ID" value="OWM66091.1"/>
    <property type="molecule type" value="Genomic_DNA"/>
</dbReference>
<feature type="chain" id="PRO_5014071560" description="Cell wall hydroxyproline-rich glycoprotein" evidence="14">
    <location>
        <begin position="23"/>
        <end position="436"/>
    </location>
</feature>
<keyword evidence="3" id="KW-0964">Secreted</keyword>
<keyword evidence="5" id="KW-0812">Transmembrane</keyword>
<evidence type="ECO:0000256" key="9">
    <source>
        <dbReference type="ARBA" id="ARBA00023136"/>
    </source>
</evidence>
<dbReference type="PANTHER" id="PTHR32093">
    <property type="entry name" value="LEUCINE-RICH REPEAT EXTENSIN-LIKE PROTEIN 3-RELATED"/>
    <property type="match status" value="1"/>
</dbReference>
<dbReference type="FunFam" id="3.80.10.10:FF:000383">
    <property type="entry name" value="Leucine-rich repeat receptor protein kinase EMS1"/>
    <property type="match status" value="1"/>
</dbReference>
<evidence type="ECO:0000256" key="1">
    <source>
        <dbReference type="ARBA" id="ARBA00004191"/>
    </source>
</evidence>
<keyword evidence="9" id="KW-0472">Membrane</keyword>
<accession>A0A218W1E1</accession>
<dbReference type="PRINTS" id="PR00019">
    <property type="entry name" value="LEURICHRPT"/>
</dbReference>
<evidence type="ECO:0000313" key="19">
    <source>
        <dbReference type="Proteomes" id="UP000233551"/>
    </source>
</evidence>
<protein>
    <recommendedName>
        <fullName evidence="12">Cell wall hydroxyproline-rich glycoprotein</fullName>
    </recommendedName>
</protein>
<name>A0A218W1E1_PUNGR</name>
<keyword evidence="11" id="KW-0961">Cell wall biogenesis/degradation</keyword>
<comment type="subcellular location">
    <subcellularLocation>
        <location evidence="1">Secreted</location>
        <location evidence="1">Cell wall</location>
    </subcellularLocation>
</comment>
<dbReference type="InterPro" id="IPR051582">
    <property type="entry name" value="LRR_extensin-like_regulator"/>
</dbReference>
<feature type="compositionally biased region" description="Acidic residues" evidence="13">
    <location>
        <begin position="103"/>
        <end position="112"/>
    </location>
</feature>
<evidence type="ECO:0000256" key="2">
    <source>
        <dbReference type="ARBA" id="ARBA00022512"/>
    </source>
</evidence>
<dbReference type="GO" id="GO:0071555">
    <property type="term" value="P:cell wall organization"/>
    <property type="evidence" value="ECO:0007669"/>
    <property type="project" value="UniProtKB-KW"/>
</dbReference>
<dbReference type="PANTHER" id="PTHR32093:SF86">
    <property type="entry name" value="EXTENSIN-LIKE PROTEIN"/>
    <property type="match status" value="1"/>
</dbReference>
<dbReference type="AlphaFoldDB" id="A0A218W1E1"/>
<dbReference type="Pfam" id="PF08263">
    <property type="entry name" value="LRRNT_2"/>
    <property type="match status" value="1"/>
</dbReference>
<keyword evidence="4" id="KW-0433">Leucine-rich repeat</keyword>
<evidence type="ECO:0000256" key="12">
    <source>
        <dbReference type="ARBA" id="ARBA00041871"/>
    </source>
</evidence>